<keyword evidence="2" id="KW-1185">Reference proteome</keyword>
<evidence type="ECO:0000313" key="2">
    <source>
        <dbReference type="Proteomes" id="UP000193391"/>
    </source>
</evidence>
<evidence type="ECO:0000313" key="1">
    <source>
        <dbReference type="EMBL" id="OSQ39541.1"/>
    </source>
</evidence>
<protein>
    <submittedName>
        <fullName evidence="1">Uncharacterized protein</fullName>
    </submittedName>
</protein>
<dbReference type="Proteomes" id="UP000193391">
    <property type="component" value="Unassembled WGS sequence"/>
</dbReference>
<gene>
    <name evidence="1" type="ORF">TMES_05840</name>
</gene>
<proteinExistence type="predicted"/>
<sequence length="60" mass="7125">MKTRCPLQAVIFKKLYFFKNLVKKRRQSPPGGFVFRHVGDYRYVTGKKGEMRLVPWGTVY</sequence>
<comment type="caution">
    <text evidence="1">The sequence shown here is derived from an EMBL/GenBank/DDBJ whole genome shotgun (WGS) entry which is preliminary data.</text>
</comment>
<dbReference type="EMBL" id="JFKA01000002">
    <property type="protein sequence ID" value="OSQ39541.1"/>
    <property type="molecule type" value="Genomic_DNA"/>
</dbReference>
<dbReference type="AlphaFoldDB" id="A0A1Y2L248"/>
<accession>A0A1Y2L248</accession>
<organism evidence="1 2">
    <name type="scientific">Thalassospira mesophila</name>
    <dbReference type="NCBI Taxonomy" id="1293891"/>
    <lineage>
        <taxon>Bacteria</taxon>
        <taxon>Pseudomonadati</taxon>
        <taxon>Pseudomonadota</taxon>
        <taxon>Alphaproteobacteria</taxon>
        <taxon>Rhodospirillales</taxon>
        <taxon>Thalassospiraceae</taxon>
        <taxon>Thalassospira</taxon>
    </lineage>
</organism>
<reference evidence="1 2" key="1">
    <citation type="submission" date="2014-03" db="EMBL/GenBank/DDBJ databases">
        <title>The draft genome sequence of Thalassospira mesophila JCM 18969.</title>
        <authorList>
            <person name="Lai Q."/>
            <person name="Shao Z."/>
        </authorList>
    </citation>
    <scope>NUCLEOTIDE SEQUENCE [LARGE SCALE GENOMIC DNA]</scope>
    <source>
        <strain evidence="1 2">JCM 18969</strain>
    </source>
</reference>
<name>A0A1Y2L248_9PROT</name>